<comment type="caution">
    <text evidence="2">The sequence shown here is derived from an EMBL/GenBank/DDBJ whole genome shotgun (WGS) entry which is preliminary data.</text>
</comment>
<evidence type="ECO:0000256" key="1">
    <source>
        <dbReference type="SAM" id="Phobius"/>
    </source>
</evidence>
<keyword evidence="1" id="KW-0812">Transmembrane</keyword>
<dbReference type="AlphaFoldDB" id="A0A0F9HBC7"/>
<name>A0A0F9HBC7_9ZZZZ</name>
<evidence type="ECO:0000313" key="2">
    <source>
        <dbReference type="EMBL" id="KKL79005.1"/>
    </source>
</evidence>
<protein>
    <submittedName>
        <fullName evidence="2">Uncharacterized protein</fullName>
    </submittedName>
</protein>
<gene>
    <name evidence="2" type="ORF">LCGC14_2019210</name>
</gene>
<keyword evidence="1" id="KW-1133">Transmembrane helix</keyword>
<dbReference type="EMBL" id="LAZR01023294">
    <property type="protein sequence ID" value="KKL79005.1"/>
    <property type="molecule type" value="Genomic_DNA"/>
</dbReference>
<reference evidence="2" key="1">
    <citation type="journal article" date="2015" name="Nature">
        <title>Complex archaea that bridge the gap between prokaryotes and eukaryotes.</title>
        <authorList>
            <person name="Spang A."/>
            <person name="Saw J.H."/>
            <person name="Jorgensen S.L."/>
            <person name="Zaremba-Niedzwiedzka K."/>
            <person name="Martijn J."/>
            <person name="Lind A.E."/>
            <person name="van Eijk R."/>
            <person name="Schleper C."/>
            <person name="Guy L."/>
            <person name="Ettema T.J."/>
        </authorList>
    </citation>
    <scope>NUCLEOTIDE SEQUENCE</scope>
</reference>
<accession>A0A0F9HBC7</accession>
<organism evidence="2">
    <name type="scientific">marine sediment metagenome</name>
    <dbReference type="NCBI Taxonomy" id="412755"/>
    <lineage>
        <taxon>unclassified sequences</taxon>
        <taxon>metagenomes</taxon>
        <taxon>ecological metagenomes</taxon>
    </lineage>
</organism>
<keyword evidence="1" id="KW-0472">Membrane</keyword>
<feature type="non-terminal residue" evidence="2">
    <location>
        <position position="67"/>
    </location>
</feature>
<sequence length="67" mass="7781">MFDIALFIFLLLSPIILLPAIGNVTALQFYQFGMIDSTNLMLQLQFFQFGIVSLFIISLFQKRAREY</sequence>
<feature type="transmembrane region" description="Helical" evidence="1">
    <location>
        <begin position="42"/>
        <end position="60"/>
    </location>
</feature>
<proteinExistence type="predicted"/>